<dbReference type="EMBL" id="JAFEUZ010000019">
    <property type="protein sequence ID" value="KAG5480629.1"/>
    <property type="molecule type" value="Genomic_DNA"/>
</dbReference>
<evidence type="ECO:0000256" key="2">
    <source>
        <dbReference type="ARBA" id="ARBA00022737"/>
    </source>
</evidence>
<accession>A0A836GUX8</accession>
<comment type="caution">
    <text evidence="6">The sequence shown here is derived from an EMBL/GenBank/DDBJ whole genome shotgun (WGS) entry which is preliminary data.</text>
</comment>
<evidence type="ECO:0000259" key="5">
    <source>
        <dbReference type="Pfam" id="PF12894"/>
    </source>
</evidence>
<dbReference type="SMART" id="SM00320">
    <property type="entry name" value="WD40"/>
    <property type="match status" value="5"/>
</dbReference>
<proteinExistence type="predicted"/>
<dbReference type="InterPro" id="IPR019775">
    <property type="entry name" value="WD40_repeat_CS"/>
</dbReference>
<reference evidence="6 7" key="1">
    <citation type="submission" date="2021-03" db="EMBL/GenBank/DDBJ databases">
        <title>Leishmania (Mundinia) martiniquensis Genome sequencing and assembly.</title>
        <authorList>
            <person name="Almutairi H."/>
            <person name="Gatherer D."/>
        </authorList>
    </citation>
    <scope>NUCLEOTIDE SEQUENCE [LARGE SCALE GENOMIC DNA]</scope>
    <source>
        <strain evidence="6">LSCM1</strain>
    </source>
</reference>
<feature type="repeat" description="WD" evidence="4">
    <location>
        <begin position="176"/>
        <end position="198"/>
    </location>
</feature>
<evidence type="ECO:0000256" key="3">
    <source>
        <dbReference type="ARBA" id="ARBA00022980"/>
    </source>
</evidence>
<dbReference type="InterPro" id="IPR036322">
    <property type="entry name" value="WD40_repeat_dom_sf"/>
</dbReference>
<evidence type="ECO:0000256" key="4">
    <source>
        <dbReference type="PROSITE-ProRule" id="PRU00221"/>
    </source>
</evidence>
<protein>
    <recommendedName>
        <fullName evidence="5">Anaphase-promoting complex subunit 4-like WD40 domain-containing protein</fullName>
    </recommendedName>
</protein>
<organism evidence="6 7">
    <name type="scientific">Leishmania martiniquensis</name>
    <dbReference type="NCBI Taxonomy" id="1580590"/>
    <lineage>
        <taxon>Eukaryota</taxon>
        <taxon>Discoba</taxon>
        <taxon>Euglenozoa</taxon>
        <taxon>Kinetoplastea</taxon>
        <taxon>Metakinetoplastina</taxon>
        <taxon>Trypanosomatida</taxon>
        <taxon>Trypanosomatidae</taxon>
        <taxon>Leishmaniinae</taxon>
        <taxon>Leishmania</taxon>
    </lineage>
</organism>
<dbReference type="InterPro" id="IPR024977">
    <property type="entry name" value="Apc4-like_WD40_dom"/>
</dbReference>
<dbReference type="PANTHER" id="PTHR10971">
    <property type="entry name" value="MRNA EXPORT FACTOR AND BUB3"/>
    <property type="match status" value="1"/>
</dbReference>
<dbReference type="Gene3D" id="2.130.10.10">
    <property type="entry name" value="YVTN repeat-like/Quinoprotein amine dehydrogenase"/>
    <property type="match status" value="1"/>
</dbReference>
<keyword evidence="2" id="KW-0677">Repeat</keyword>
<gene>
    <name evidence="6" type="ORF">LSCM1_06333</name>
</gene>
<dbReference type="InterPro" id="IPR015943">
    <property type="entry name" value="WD40/YVTN_repeat-like_dom_sf"/>
</dbReference>
<dbReference type="PROSITE" id="PS00678">
    <property type="entry name" value="WD_REPEATS_1"/>
    <property type="match status" value="1"/>
</dbReference>
<dbReference type="SUPFAM" id="SSF50978">
    <property type="entry name" value="WD40 repeat-like"/>
    <property type="match status" value="1"/>
</dbReference>
<dbReference type="RefSeq" id="XP_067179393.1">
    <property type="nucleotide sequence ID" value="XM_067323764.1"/>
</dbReference>
<dbReference type="KEGG" id="lmat:92516276"/>
<dbReference type="OrthoDB" id="10248252at2759"/>
<keyword evidence="7" id="KW-1185">Reference proteome</keyword>
<feature type="domain" description="Anaphase-promoting complex subunit 4-like WD40" evidence="5">
    <location>
        <begin position="219"/>
        <end position="261"/>
    </location>
</feature>
<keyword evidence="1 4" id="KW-0853">WD repeat</keyword>
<dbReference type="FunFam" id="2.130.10.10:FF:001089">
    <property type="entry name" value="WD domain"/>
    <property type="match status" value="1"/>
</dbReference>
<dbReference type="Proteomes" id="UP000673552">
    <property type="component" value="Chromosome 19"/>
</dbReference>
<evidence type="ECO:0000313" key="7">
    <source>
        <dbReference type="Proteomes" id="UP000673552"/>
    </source>
</evidence>
<keyword evidence="3" id="KW-0687">Ribonucleoprotein</keyword>
<sequence length="401" mass="43689">MSVSSTSNCEGVEKRLSRHQIIQHAKKSLLYTAFDVKWVPQTASFAVVGQYPNNHGALSIYRLHHGDVQPTAEVRLPHPLKCCTFGQNVSFSSSGTGRGGSNDNNIAAASRPNQIATGDFAGCLQIFDLSRLCESAASASTALSDVTAASVFHVPHAHESIINAIDGARFSGPPEVATGSRDGSVKVWDTRQPNKPVVSLNPADPARARDCWTVRLGNSFDPDERVVAAGYDNGDVKIFDLRTQKMLHEMHVSNGVCDLEFDRPDIPMNKLLVSSLEGRVRCYDMRTLHPKLGYAYVEQRVSEGTVWCSRALPQNREIFLSGGGGELTLCMYKYPPERTLKDGDGLQRGVAGAVEELNKAKVGDQPINAMDWSRSKEGLAVCVSFDQSIRIMLVTKLGLLS</sequence>
<name>A0A836GUX8_9TRYP</name>
<dbReference type="GeneID" id="92516276"/>
<dbReference type="GO" id="GO:0005840">
    <property type="term" value="C:ribosome"/>
    <property type="evidence" value="ECO:0007669"/>
    <property type="project" value="UniProtKB-KW"/>
</dbReference>
<evidence type="ECO:0000256" key="1">
    <source>
        <dbReference type="ARBA" id="ARBA00022574"/>
    </source>
</evidence>
<dbReference type="AlphaFoldDB" id="A0A836GUX8"/>
<dbReference type="PROSITE" id="PS50082">
    <property type="entry name" value="WD_REPEATS_2"/>
    <property type="match status" value="1"/>
</dbReference>
<dbReference type="InterPro" id="IPR001680">
    <property type="entry name" value="WD40_rpt"/>
</dbReference>
<evidence type="ECO:0000313" key="6">
    <source>
        <dbReference type="EMBL" id="KAG5480629.1"/>
    </source>
</evidence>
<dbReference type="Pfam" id="PF00400">
    <property type="entry name" value="WD40"/>
    <property type="match status" value="1"/>
</dbReference>
<keyword evidence="3" id="KW-0689">Ribosomal protein</keyword>
<dbReference type="Pfam" id="PF12894">
    <property type="entry name" value="ANAPC4_WD40"/>
    <property type="match status" value="1"/>
</dbReference>